<comment type="caution">
    <text evidence="2">The sequence shown here is derived from an EMBL/GenBank/DDBJ whole genome shotgun (WGS) entry which is preliminary data.</text>
</comment>
<accession>A0ABU0A2M7</accession>
<keyword evidence="3" id="KW-1185">Reference proteome</keyword>
<gene>
    <name evidence="2" type="ORF">J2S74_005208</name>
</gene>
<evidence type="ECO:0000256" key="1">
    <source>
        <dbReference type="SAM" id="Phobius"/>
    </source>
</evidence>
<dbReference type="RefSeq" id="WP_307331958.1">
    <property type="nucleotide sequence ID" value="NZ_JAUSUG010000033.1"/>
</dbReference>
<evidence type="ECO:0000313" key="3">
    <source>
        <dbReference type="Proteomes" id="UP001230005"/>
    </source>
</evidence>
<dbReference type="Proteomes" id="UP001230005">
    <property type="component" value="Unassembled WGS sequence"/>
</dbReference>
<feature type="transmembrane region" description="Helical" evidence="1">
    <location>
        <begin position="6"/>
        <end position="27"/>
    </location>
</feature>
<dbReference type="EMBL" id="JAUSUG010000033">
    <property type="protein sequence ID" value="MDQ0257746.1"/>
    <property type="molecule type" value="Genomic_DNA"/>
</dbReference>
<keyword evidence="1" id="KW-0812">Transmembrane</keyword>
<keyword evidence="1" id="KW-1133">Transmembrane helix</keyword>
<organism evidence="2 3">
    <name type="scientific">Evansella vedderi</name>
    <dbReference type="NCBI Taxonomy" id="38282"/>
    <lineage>
        <taxon>Bacteria</taxon>
        <taxon>Bacillati</taxon>
        <taxon>Bacillota</taxon>
        <taxon>Bacilli</taxon>
        <taxon>Bacillales</taxon>
        <taxon>Bacillaceae</taxon>
        <taxon>Evansella</taxon>
    </lineage>
</organism>
<keyword evidence="1" id="KW-0472">Membrane</keyword>
<name>A0ABU0A2M7_9BACI</name>
<proteinExistence type="predicted"/>
<evidence type="ECO:0000313" key="2">
    <source>
        <dbReference type="EMBL" id="MDQ0257746.1"/>
    </source>
</evidence>
<protein>
    <submittedName>
        <fullName evidence="2">Uncharacterized protein</fullName>
    </submittedName>
</protein>
<reference evidence="2 3" key="1">
    <citation type="submission" date="2023-07" db="EMBL/GenBank/DDBJ databases">
        <title>Genomic Encyclopedia of Type Strains, Phase IV (KMG-IV): sequencing the most valuable type-strain genomes for metagenomic binning, comparative biology and taxonomic classification.</title>
        <authorList>
            <person name="Goeker M."/>
        </authorList>
    </citation>
    <scope>NUCLEOTIDE SEQUENCE [LARGE SCALE GENOMIC DNA]</scope>
    <source>
        <strain evidence="2 3">DSM 9768</strain>
    </source>
</reference>
<sequence>MIFQLVEHQIITMFFGIITTILSKLLVHTIRSLDVMEAIMDSKNLGCIGDLTTEASMQQLKDEPVSLRADMDIFIRLF</sequence>